<sequence length="68" mass="7690">MEEGALDTRGLDFKELKSTTRGNANYILSQKSVLNSVNSQFLLLQPDTVLVDDRKFLSFKSRASLLIR</sequence>
<accession>A0AAV9C164</accession>
<comment type="caution">
    <text evidence="1">The sequence shown here is derived from an EMBL/GenBank/DDBJ whole genome shotgun (WGS) entry which is preliminary data.</text>
</comment>
<name>A0AAV9C164_ACOCL</name>
<dbReference type="EMBL" id="JAUJYO010000022">
    <property type="protein sequence ID" value="KAK1282611.1"/>
    <property type="molecule type" value="Genomic_DNA"/>
</dbReference>
<proteinExistence type="predicted"/>
<evidence type="ECO:0000313" key="1">
    <source>
        <dbReference type="EMBL" id="KAK1282611.1"/>
    </source>
</evidence>
<reference evidence="1" key="1">
    <citation type="journal article" date="2023" name="Nat. Commun.">
        <title>Diploid and tetraploid genomes of Acorus and the evolution of monocots.</title>
        <authorList>
            <person name="Ma L."/>
            <person name="Liu K.W."/>
            <person name="Li Z."/>
            <person name="Hsiao Y.Y."/>
            <person name="Qi Y."/>
            <person name="Fu T."/>
            <person name="Tang G.D."/>
            <person name="Zhang D."/>
            <person name="Sun W.H."/>
            <person name="Liu D.K."/>
            <person name="Li Y."/>
            <person name="Chen G.Z."/>
            <person name="Liu X.D."/>
            <person name="Liao X.Y."/>
            <person name="Jiang Y.T."/>
            <person name="Yu X."/>
            <person name="Hao Y."/>
            <person name="Huang J."/>
            <person name="Zhao X.W."/>
            <person name="Ke S."/>
            <person name="Chen Y.Y."/>
            <person name="Wu W.L."/>
            <person name="Hsu J.L."/>
            <person name="Lin Y.F."/>
            <person name="Huang M.D."/>
            <person name="Li C.Y."/>
            <person name="Huang L."/>
            <person name="Wang Z.W."/>
            <person name="Zhao X."/>
            <person name="Zhong W.Y."/>
            <person name="Peng D.H."/>
            <person name="Ahmad S."/>
            <person name="Lan S."/>
            <person name="Zhang J.S."/>
            <person name="Tsai W.C."/>
            <person name="Van de Peer Y."/>
            <person name="Liu Z.J."/>
        </authorList>
    </citation>
    <scope>NUCLEOTIDE SEQUENCE</scope>
    <source>
        <strain evidence="1">CP</strain>
    </source>
</reference>
<gene>
    <name evidence="1" type="ORF">QJS10_CPB22g01360</name>
</gene>
<reference evidence="1" key="2">
    <citation type="submission" date="2023-06" db="EMBL/GenBank/DDBJ databases">
        <authorList>
            <person name="Ma L."/>
            <person name="Liu K.-W."/>
            <person name="Li Z."/>
            <person name="Hsiao Y.-Y."/>
            <person name="Qi Y."/>
            <person name="Fu T."/>
            <person name="Tang G."/>
            <person name="Zhang D."/>
            <person name="Sun W.-H."/>
            <person name="Liu D.-K."/>
            <person name="Li Y."/>
            <person name="Chen G.-Z."/>
            <person name="Liu X.-D."/>
            <person name="Liao X.-Y."/>
            <person name="Jiang Y.-T."/>
            <person name="Yu X."/>
            <person name="Hao Y."/>
            <person name="Huang J."/>
            <person name="Zhao X.-W."/>
            <person name="Ke S."/>
            <person name="Chen Y.-Y."/>
            <person name="Wu W.-L."/>
            <person name="Hsu J.-L."/>
            <person name="Lin Y.-F."/>
            <person name="Huang M.-D."/>
            <person name="Li C.-Y."/>
            <person name="Huang L."/>
            <person name="Wang Z.-W."/>
            <person name="Zhao X."/>
            <person name="Zhong W.-Y."/>
            <person name="Peng D.-H."/>
            <person name="Ahmad S."/>
            <person name="Lan S."/>
            <person name="Zhang J.-S."/>
            <person name="Tsai W.-C."/>
            <person name="Van De Peer Y."/>
            <person name="Liu Z.-J."/>
        </authorList>
    </citation>
    <scope>NUCLEOTIDE SEQUENCE</scope>
    <source>
        <strain evidence="1">CP</strain>
        <tissue evidence="1">Leaves</tissue>
    </source>
</reference>
<protein>
    <submittedName>
        <fullName evidence="1">Uncharacterized protein</fullName>
    </submittedName>
</protein>
<organism evidence="1 2">
    <name type="scientific">Acorus calamus</name>
    <name type="common">Sweet flag</name>
    <dbReference type="NCBI Taxonomy" id="4465"/>
    <lineage>
        <taxon>Eukaryota</taxon>
        <taxon>Viridiplantae</taxon>
        <taxon>Streptophyta</taxon>
        <taxon>Embryophyta</taxon>
        <taxon>Tracheophyta</taxon>
        <taxon>Spermatophyta</taxon>
        <taxon>Magnoliopsida</taxon>
        <taxon>Liliopsida</taxon>
        <taxon>Acoraceae</taxon>
        <taxon>Acorus</taxon>
    </lineage>
</organism>
<dbReference type="Proteomes" id="UP001180020">
    <property type="component" value="Unassembled WGS sequence"/>
</dbReference>
<keyword evidence="2" id="KW-1185">Reference proteome</keyword>
<evidence type="ECO:0000313" key="2">
    <source>
        <dbReference type="Proteomes" id="UP001180020"/>
    </source>
</evidence>
<dbReference type="AlphaFoldDB" id="A0AAV9C164"/>